<proteinExistence type="predicted"/>
<evidence type="ECO:0000259" key="2">
    <source>
        <dbReference type="Pfam" id="PF00431"/>
    </source>
</evidence>
<dbReference type="Proteomes" id="UP000887578">
    <property type="component" value="Unplaced"/>
</dbReference>
<reference evidence="4 5" key="1">
    <citation type="submission" date="2022-11" db="UniProtKB">
        <authorList>
            <consortium name="WormBaseParasite"/>
        </authorList>
    </citation>
    <scope>IDENTIFICATION</scope>
</reference>
<keyword evidence="1" id="KW-1015">Disulfide bond</keyword>
<dbReference type="AlphaFoldDB" id="A0A914PII0"/>
<dbReference type="WBParaSite" id="PDA_v2.g17682.t1">
    <property type="protein sequence ID" value="PDA_v2.g17682.t1"/>
    <property type="gene ID" value="PDA_v2.g17682"/>
</dbReference>
<dbReference type="Gene3D" id="2.60.120.290">
    <property type="entry name" value="Spermadhesin, CUB domain"/>
    <property type="match status" value="1"/>
</dbReference>
<organism evidence="3 5">
    <name type="scientific">Panagrolaimus davidi</name>
    <dbReference type="NCBI Taxonomy" id="227884"/>
    <lineage>
        <taxon>Eukaryota</taxon>
        <taxon>Metazoa</taxon>
        <taxon>Ecdysozoa</taxon>
        <taxon>Nematoda</taxon>
        <taxon>Chromadorea</taxon>
        <taxon>Rhabditida</taxon>
        <taxon>Tylenchina</taxon>
        <taxon>Panagrolaimomorpha</taxon>
        <taxon>Panagrolaimoidea</taxon>
        <taxon>Panagrolaimidae</taxon>
        <taxon>Panagrolaimus</taxon>
    </lineage>
</organism>
<feature type="domain" description="CUB" evidence="2">
    <location>
        <begin position="9"/>
        <end position="62"/>
    </location>
</feature>
<evidence type="ECO:0000313" key="5">
    <source>
        <dbReference type="WBParaSite" id="PDA_v2.g17682.t1"/>
    </source>
</evidence>
<name>A0A914PII0_9BILA</name>
<dbReference type="WBParaSite" id="PDA_v2.g18480.t1">
    <property type="protein sequence ID" value="PDA_v2.g18480.t1"/>
    <property type="gene ID" value="PDA_v2.g18480"/>
</dbReference>
<dbReference type="SUPFAM" id="SSF49854">
    <property type="entry name" value="Spermadhesin, CUB domain"/>
    <property type="match status" value="1"/>
</dbReference>
<accession>A0A914PII0</accession>
<protein>
    <submittedName>
        <fullName evidence="4 5">CUB domain-containing protein</fullName>
    </submittedName>
</protein>
<dbReference type="WBParaSite" id="PDA_v2.g15073.t1">
    <property type="protein sequence ID" value="PDA_v2.g15073.t1"/>
    <property type="gene ID" value="PDA_v2.g15073"/>
</dbReference>
<dbReference type="InterPro" id="IPR035914">
    <property type="entry name" value="Sperma_CUB_dom_sf"/>
</dbReference>
<evidence type="ECO:0000313" key="3">
    <source>
        <dbReference type="Proteomes" id="UP000887578"/>
    </source>
</evidence>
<evidence type="ECO:0000256" key="1">
    <source>
        <dbReference type="ARBA" id="ARBA00023157"/>
    </source>
</evidence>
<dbReference type="InterPro" id="IPR000859">
    <property type="entry name" value="CUB_dom"/>
</dbReference>
<sequence length="76" mass="9091">MLLRYDDYRVLLSPEYPRPYCGEISCIWRVVAPDNSSRIHFFAKNIDLRPNRDYINFYDSHKGVDLDPELVHPSYK</sequence>
<evidence type="ECO:0000313" key="4">
    <source>
        <dbReference type="WBParaSite" id="PDA_v2.g15073.t1"/>
    </source>
</evidence>
<dbReference type="Pfam" id="PF00431">
    <property type="entry name" value="CUB"/>
    <property type="match status" value="1"/>
</dbReference>
<keyword evidence="3" id="KW-1185">Reference proteome</keyword>